<sequence length="296" mass="31270">MFTATMDGRLYAVPTPPQQERFALLLRLRRAARAALDAVLALPRGAAGWVLRQARTLLSALGGNPTVRRLSARLVSLGELLRSVGPVTAAAAVFSIPAVWNAAVRVGRFVASKIAAGASALWQQTRSLLGKCGPTGIRVATGLANAGTVVRRVIVAVVAHPVTQSVVRGVAAVAGLVRPVSQTTVLHRLLSRLVSASWMRWALELFLLPLVLAPSLLADLLTGLRLSAPFRGSASRPAPSTPFAAASEPAFTEEGWAAAESKAPGVWVDGLVPRNRAERRAAQQAQAHAKRSRARH</sequence>
<dbReference type="RefSeq" id="WP_345508340.1">
    <property type="nucleotide sequence ID" value="NZ_BAABIW010000018.1"/>
</dbReference>
<organism evidence="1 2">
    <name type="scientific">Terrabacter aeriphilus</name>
    <dbReference type="NCBI Taxonomy" id="515662"/>
    <lineage>
        <taxon>Bacteria</taxon>
        <taxon>Bacillati</taxon>
        <taxon>Actinomycetota</taxon>
        <taxon>Actinomycetes</taxon>
        <taxon>Micrococcales</taxon>
        <taxon>Intrasporangiaceae</taxon>
        <taxon>Terrabacter</taxon>
    </lineage>
</organism>
<reference evidence="2" key="1">
    <citation type="journal article" date="2019" name="Int. J. Syst. Evol. Microbiol.">
        <title>The Global Catalogue of Microorganisms (GCM) 10K type strain sequencing project: providing services to taxonomists for standard genome sequencing and annotation.</title>
        <authorList>
            <consortium name="The Broad Institute Genomics Platform"/>
            <consortium name="The Broad Institute Genome Sequencing Center for Infectious Disease"/>
            <person name="Wu L."/>
            <person name="Ma J."/>
        </authorList>
    </citation>
    <scope>NUCLEOTIDE SEQUENCE [LARGE SCALE GENOMIC DNA]</scope>
    <source>
        <strain evidence="2">JCM 17687</strain>
    </source>
</reference>
<accession>A0ABP9JH06</accession>
<gene>
    <name evidence="1" type="ORF">GCM10023258_30400</name>
</gene>
<keyword evidence="2" id="KW-1185">Reference proteome</keyword>
<evidence type="ECO:0000313" key="2">
    <source>
        <dbReference type="Proteomes" id="UP001500427"/>
    </source>
</evidence>
<dbReference type="EMBL" id="BAABIW010000018">
    <property type="protein sequence ID" value="GAA5031848.1"/>
    <property type="molecule type" value="Genomic_DNA"/>
</dbReference>
<comment type="caution">
    <text evidence="1">The sequence shown here is derived from an EMBL/GenBank/DDBJ whole genome shotgun (WGS) entry which is preliminary data.</text>
</comment>
<dbReference type="Proteomes" id="UP001500427">
    <property type="component" value="Unassembled WGS sequence"/>
</dbReference>
<proteinExistence type="predicted"/>
<name>A0ABP9JH06_9MICO</name>
<evidence type="ECO:0000313" key="1">
    <source>
        <dbReference type="EMBL" id="GAA5031848.1"/>
    </source>
</evidence>
<protein>
    <submittedName>
        <fullName evidence="1">Uncharacterized protein</fullName>
    </submittedName>
</protein>